<dbReference type="Gene3D" id="3.10.450.50">
    <property type="match status" value="1"/>
</dbReference>
<organism evidence="2 3">
    <name type="scientific">Streptacidiphilus cavernicola</name>
    <dbReference type="NCBI Taxonomy" id="3342716"/>
    <lineage>
        <taxon>Bacteria</taxon>
        <taxon>Bacillati</taxon>
        <taxon>Actinomycetota</taxon>
        <taxon>Actinomycetes</taxon>
        <taxon>Kitasatosporales</taxon>
        <taxon>Streptomycetaceae</taxon>
        <taxon>Streptacidiphilus</taxon>
    </lineage>
</organism>
<accession>A0ABV6UHY3</accession>
<keyword evidence="3" id="KW-1185">Reference proteome</keyword>
<dbReference type="InterPro" id="IPR037401">
    <property type="entry name" value="SnoaL-like"/>
</dbReference>
<dbReference type="Proteomes" id="UP001592528">
    <property type="component" value="Unassembled WGS sequence"/>
</dbReference>
<dbReference type="EMBL" id="JBHEZZ010000003">
    <property type="protein sequence ID" value="MFC1401073.1"/>
    <property type="molecule type" value="Genomic_DNA"/>
</dbReference>
<name>A0ABV6UHY3_9ACTN</name>
<dbReference type="SUPFAM" id="SSF54427">
    <property type="entry name" value="NTF2-like"/>
    <property type="match status" value="1"/>
</dbReference>
<evidence type="ECO:0000313" key="2">
    <source>
        <dbReference type="EMBL" id="MFC1401073.1"/>
    </source>
</evidence>
<dbReference type="InterPro" id="IPR032710">
    <property type="entry name" value="NTF2-like_dom_sf"/>
</dbReference>
<evidence type="ECO:0000313" key="3">
    <source>
        <dbReference type="Proteomes" id="UP001592528"/>
    </source>
</evidence>
<dbReference type="Pfam" id="PF12680">
    <property type="entry name" value="SnoaL_2"/>
    <property type="match status" value="1"/>
</dbReference>
<comment type="caution">
    <text evidence="2">The sequence shown here is derived from an EMBL/GenBank/DDBJ whole genome shotgun (WGS) entry which is preliminary data.</text>
</comment>
<dbReference type="RefSeq" id="WP_037594672.1">
    <property type="nucleotide sequence ID" value="NZ_JBHEZZ010000003.1"/>
</dbReference>
<gene>
    <name evidence="2" type="ORF">ACEZDJ_07215</name>
</gene>
<reference evidence="2 3" key="1">
    <citation type="submission" date="2024-09" db="EMBL/GenBank/DDBJ databases">
        <authorList>
            <person name="Lee S.D."/>
        </authorList>
    </citation>
    <scope>NUCLEOTIDE SEQUENCE [LARGE SCALE GENOMIC DNA]</scope>
    <source>
        <strain evidence="2 3">N1-5</strain>
    </source>
</reference>
<proteinExistence type="predicted"/>
<protein>
    <submittedName>
        <fullName evidence="2">Nuclear transport factor 2 family protein</fullName>
    </submittedName>
</protein>
<evidence type="ECO:0000259" key="1">
    <source>
        <dbReference type="Pfam" id="PF12680"/>
    </source>
</evidence>
<dbReference type="CDD" id="cd00531">
    <property type="entry name" value="NTF2_like"/>
    <property type="match status" value="1"/>
</dbReference>
<feature type="domain" description="SnoaL-like" evidence="1">
    <location>
        <begin position="12"/>
        <end position="117"/>
    </location>
</feature>
<sequence>MSAAATPHQAFEALIGHISAGRWEQIADLYAEDTVVEIPFALPAPARIEGREQLRAHFATATDAGVEMEARNVRVHRTADPEVIVAEFDYHGRVSSTGRSFDVANVQILTVRDGLIAASRDFHNHPVIALATGQLPALVAALESPAQAGR</sequence>